<dbReference type="EMBL" id="CP021978">
    <property type="protein sequence ID" value="QCD53591.1"/>
    <property type="molecule type" value="Genomic_DNA"/>
</dbReference>
<organism evidence="1 2">
    <name type="scientific">Streptomyces hawaiiensis</name>
    <dbReference type="NCBI Taxonomy" id="67305"/>
    <lineage>
        <taxon>Bacteria</taxon>
        <taxon>Bacillati</taxon>
        <taxon>Actinomycetota</taxon>
        <taxon>Actinomycetes</taxon>
        <taxon>Kitasatosporales</taxon>
        <taxon>Streptomycetaceae</taxon>
        <taxon>Streptomyces</taxon>
    </lineage>
</organism>
<dbReference type="Proteomes" id="UP000495940">
    <property type="component" value="Chromosome"/>
</dbReference>
<accession>A0A6G5R6Z3</accession>
<gene>
    <name evidence="1" type="ORF">CEB94_00620</name>
</gene>
<name>A0A6G5R6Z3_9ACTN</name>
<dbReference type="Gene3D" id="1.10.1040.50">
    <property type="match status" value="1"/>
</dbReference>
<sequence length="87" mass="9239">MLFVAALESMHCFGEGALRSVADANVGFLLNVGLLVRTVGVIQHINPQERALTGFAACASELVEGALPVPDIPRWTAVFAVPFRAAF</sequence>
<evidence type="ECO:0000313" key="2">
    <source>
        <dbReference type="Proteomes" id="UP000495940"/>
    </source>
</evidence>
<proteinExistence type="predicted"/>
<evidence type="ECO:0000313" key="1">
    <source>
        <dbReference type="EMBL" id="QCD53591.1"/>
    </source>
</evidence>
<keyword evidence="2" id="KW-1185">Reference proteome</keyword>
<dbReference type="RefSeq" id="WP_175430282.1">
    <property type="nucleotide sequence ID" value="NZ_CP021978.1"/>
</dbReference>
<reference evidence="1 2" key="1">
    <citation type="submission" date="2017-06" db="EMBL/GenBank/DDBJ databases">
        <title>Complete Genome Sequence of Streptomyces hawaiiensis NRRL 15010 and insights into acyldepsipeptides biosynthesis.</title>
        <authorList>
            <person name="Mariita R.M."/>
            <person name="Sello J.K."/>
        </authorList>
    </citation>
    <scope>NUCLEOTIDE SEQUENCE [LARGE SCALE GENOMIC DNA]</scope>
    <source>
        <strain evidence="1 2">ATCC 12236</strain>
    </source>
</reference>
<protein>
    <submittedName>
        <fullName evidence="1">Uncharacterized protein</fullName>
    </submittedName>
</protein>
<dbReference type="KEGG" id="shaw:CEB94_00620"/>
<dbReference type="AlphaFoldDB" id="A0A6G5R6Z3"/>